<keyword evidence="2" id="KW-1185">Reference proteome</keyword>
<organism evidence="1 2">
    <name type="scientific">Paenibacillus agaridevorans</name>
    <dbReference type="NCBI Taxonomy" id="171404"/>
    <lineage>
        <taxon>Bacteria</taxon>
        <taxon>Bacillati</taxon>
        <taxon>Bacillota</taxon>
        <taxon>Bacilli</taxon>
        <taxon>Bacillales</taxon>
        <taxon>Paenibacillaceae</taxon>
        <taxon>Paenibacillus</taxon>
    </lineage>
</organism>
<protein>
    <submittedName>
        <fullName evidence="1">Putative BNR/Asp-box repeat domain-containing protein</fullName>
    </submittedName>
</protein>
<dbReference type="AlphaFoldDB" id="A0A2R5EWN8"/>
<feature type="non-terminal residue" evidence="1">
    <location>
        <position position="52"/>
    </location>
</feature>
<comment type="caution">
    <text evidence="1">The sequence shown here is derived from an EMBL/GenBank/DDBJ whole genome shotgun (WGS) entry which is preliminary data.</text>
</comment>
<proteinExistence type="predicted"/>
<evidence type="ECO:0000313" key="1">
    <source>
        <dbReference type="EMBL" id="GBG07804.1"/>
    </source>
</evidence>
<reference evidence="1 2" key="1">
    <citation type="submission" date="2017-08" db="EMBL/GenBank/DDBJ databases">
        <title>Substantial Increase in Enzyme Production by Combined Drug-Resistance Mutations in Paenibacillus agaridevorans.</title>
        <authorList>
            <person name="Tanaka Y."/>
            <person name="Funane K."/>
            <person name="Hosaka T."/>
            <person name="Shiwa Y."/>
            <person name="Fujita N."/>
            <person name="Miyazaki T."/>
            <person name="Yoshikawa H."/>
            <person name="Murakami K."/>
            <person name="Kasahara K."/>
            <person name="Inaoka T."/>
            <person name="Hiraga Y."/>
            <person name="Ochi K."/>
        </authorList>
    </citation>
    <scope>NUCLEOTIDE SEQUENCE [LARGE SCALE GENOMIC DNA]</scope>
    <source>
        <strain evidence="1 2">T-3040</strain>
    </source>
</reference>
<dbReference type="EMBL" id="BDQX01000111">
    <property type="protein sequence ID" value="GBG07804.1"/>
    <property type="molecule type" value="Genomic_DNA"/>
</dbReference>
<dbReference type="Proteomes" id="UP000245202">
    <property type="component" value="Unassembled WGS sequence"/>
</dbReference>
<gene>
    <name evidence="1" type="ORF">PAT3040_02365</name>
</gene>
<accession>A0A2R5EWN8</accession>
<name>A0A2R5EWN8_9BACL</name>
<evidence type="ECO:0000313" key="2">
    <source>
        <dbReference type="Proteomes" id="UP000245202"/>
    </source>
</evidence>
<sequence>MEYNKPVRPENMKHVTIYRNDGEFSSWPFNAGMWKINENNILVGFMNIPCDY</sequence>